<feature type="transmembrane region" description="Helical" evidence="1">
    <location>
        <begin position="241"/>
        <end position="265"/>
    </location>
</feature>
<dbReference type="Proteomes" id="UP001198200">
    <property type="component" value="Unassembled WGS sequence"/>
</dbReference>
<gene>
    <name evidence="2" type="ORF">LKD48_16160</name>
</gene>
<comment type="caution">
    <text evidence="2">The sequence shown here is derived from an EMBL/GenBank/DDBJ whole genome shotgun (WGS) entry which is preliminary data.</text>
</comment>
<feature type="transmembrane region" description="Helical" evidence="1">
    <location>
        <begin position="168"/>
        <end position="188"/>
    </location>
</feature>
<proteinExistence type="predicted"/>
<name>A0AAE3E7B0_9FIRM</name>
<dbReference type="EMBL" id="JAJEQN010000077">
    <property type="protein sequence ID" value="MCC2223130.1"/>
    <property type="molecule type" value="Genomic_DNA"/>
</dbReference>
<protein>
    <submittedName>
        <fullName evidence="2">Uncharacterized protein</fullName>
    </submittedName>
</protein>
<feature type="transmembrane region" description="Helical" evidence="1">
    <location>
        <begin position="21"/>
        <end position="45"/>
    </location>
</feature>
<reference evidence="2 3" key="1">
    <citation type="submission" date="2021-10" db="EMBL/GenBank/DDBJ databases">
        <title>Anaerobic single-cell dispensing facilitates the cultivation of human gut bacteria.</title>
        <authorList>
            <person name="Afrizal A."/>
        </authorList>
    </citation>
    <scope>NUCLEOTIDE SEQUENCE [LARGE SCALE GENOMIC DNA]</scope>
    <source>
        <strain evidence="2 3">CLA-AA-H224</strain>
    </source>
</reference>
<evidence type="ECO:0000256" key="1">
    <source>
        <dbReference type="SAM" id="Phobius"/>
    </source>
</evidence>
<keyword evidence="3" id="KW-1185">Reference proteome</keyword>
<keyword evidence="1" id="KW-0472">Membrane</keyword>
<evidence type="ECO:0000313" key="2">
    <source>
        <dbReference type="EMBL" id="MCC2223130.1"/>
    </source>
</evidence>
<dbReference type="AlphaFoldDB" id="A0AAE3E7B0"/>
<keyword evidence="1" id="KW-1133">Transmembrane helix</keyword>
<accession>A0AAE3E7B0</accession>
<feature type="transmembrane region" description="Helical" evidence="1">
    <location>
        <begin position="97"/>
        <end position="120"/>
    </location>
</feature>
<evidence type="ECO:0000313" key="3">
    <source>
        <dbReference type="Proteomes" id="UP001198200"/>
    </source>
</evidence>
<feature type="transmembrane region" description="Helical" evidence="1">
    <location>
        <begin position="317"/>
        <end position="339"/>
    </location>
</feature>
<feature type="transmembrane region" description="Helical" evidence="1">
    <location>
        <begin position="57"/>
        <end position="85"/>
    </location>
</feature>
<feature type="transmembrane region" description="Helical" evidence="1">
    <location>
        <begin position="345"/>
        <end position="364"/>
    </location>
</feature>
<keyword evidence="1" id="KW-0812">Transmembrane</keyword>
<feature type="transmembrane region" description="Helical" evidence="1">
    <location>
        <begin position="277"/>
        <end position="297"/>
    </location>
</feature>
<dbReference type="RefSeq" id="WP_349052603.1">
    <property type="nucleotide sequence ID" value="NZ_JBBNHP010000025.1"/>
</dbReference>
<organism evidence="2 3">
    <name type="scientific">Anthropogastromicrobium aceti</name>
    <dbReference type="NCBI Taxonomy" id="2981768"/>
    <lineage>
        <taxon>Bacteria</taxon>
        <taxon>Bacillati</taxon>
        <taxon>Bacillota</taxon>
        <taxon>Clostridia</taxon>
        <taxon>Lachnospirales</taxon>
        <taxon>Lachnospiraceae</taxon>
        <taxon>Anthropogastromicrobium</taxon>
    </lineage>
</organism>
<sequence>MQLGISVCAFWPYFLYDHTDWIVTLGIILFCWLSVLAIDFLVFLVSELIGTLISSALVGYGFIVFQYGAFLLLAVVAGNVVTILLFEPRILNLINTIFVPICWLLIAIAAFLLFAVMSLIGAKYWFIRGYINTQNFQHRRKSRAVRLTKIKNPYLLLEWKRVSRNKELIFFSNIKNILTVFILCGFLLRNFGKLGLPGTYSLELFLLVSCCAVNTISSTAYSSDPNRSYLAFLPISTHQLFLWKTIQGFIWGEITIFLFWFGTVFLHGLSVADACLLLIYGTMMNYACSWLGVFLDYKMPRSTNSTNELLHGNISKVIVLFVSVALTICEITFVAQGAIPMSALLFSTCISAAIVVAEFSYWLFCRRKEDFP</sequence>